<dbReference type="InterPro" id="IPR039426">
    <property type="entry name" value="TonB-dep_rcpt-like"/>
</dbReference>
<keyword evidence="2" id="KW-0998">Cell outer membrane</keyword>
<evidence type="ECO:0000313" key="5">
    <source>
        <dbReference type="Proteomes" id="UP000636010"/>
    </source>
</evidence>
<proteinExistence type="inferred from homology"/>
<comment type="similarity">
    <text evidence="2">Belongs to the TonB-dependent receptor family.</text>
</comment>
<comment type="subcellular location">
    <subcellularLocation>
        <location evidence="2">Cell outer membrane</location>
        <topology evidence="2">Multi-pass membrane protein</topology>
    </subcellularLocation>
</comment>
<dbReference type="Pfam" id="PF07715">
    <property type="entry name" value="Plug"/>
    <property type="match status" value="1"/>
</dbReference>
<dbReference type="SUPFAM" id="SSF56935">
    <property type="entry name" value="Porins"/>
    <property type="match status" value="1"/>
</dbReference>
<feature type="domain" description="TonB-dependent receptor plug" evidence="3">
    <location>
        <begin position="618"/>
        <end position="702"/>
    </location>
</feature>
<sequence>MFRFVVFFYFLLTYNLYSQQFDAGYISKSVTNHFDSNPIEKVYLDFNKSNYISGEVLWFKLYSTAGYLNQLSPLSKIVYVEFYNPYNELIDNVKIFSDNGIGSGYFQLSNELETGSYLIKAYTKWMLNDRKDFIFKKEVKVFNLFGVSQDSLEVSDEGHRISLSFMPEGGKLIDGVETNVAFKAIGEDGYGIDVSGKVFDENENVIGEFTSNHLGMGVFSIKPVRGANYYARLVDSNERYELPNVEEAGIAITLLNIPQLNDVRYKIDIKNLSSERIHILSHCRGLPTYVASSDINSKPIIGLIAKDNFLPGINYITIFNDKGLPLAERAFFINDIPSINLSIKSDKELYGLREKVQLKLYTDSTALDVPMYLSLSATSNNDVLLDFEEDNIVTYLYLSSDINGHIEKPANYFNGAYEDAWKRLDLLMMTQAWSNYNWDYILSGNSSPDYIHKIEQGLSIKGKLTSDLSDKASVNGYVNYFVQDSNNNVFDRVEVNEQGEFEILDLFFTDKKAVVLTGFNKRDKPYVRVQLDTSNIQFQTDRVYKYFDHNLTNFQRKSIKNTLERKEIDAAYNFDNNFETLDEVTITADRITKQEKVNNLYGKGDVSFDVTDLEISESAQHPLELIRGRIAGVRVSGSAISWSVEIRGPGSINSSTQPLILVDNVEVPLDFLNSIPASQIEMVEVYKGASAAIFGVSGANGVLSFFTKPGSSDFTYYDKGNVLTAILQGYQSNKEFYSPDYSVKVKGNIKPDKRAQILWEPMIKTKKGLGEVSFYTTDEPMDITLYVEGMTQDGKVGRVLDTIKVRK</sequence>
<evidence type="ECO:0000259" key="3">
    <source>
        <dbReference type="Pfam" id="PF07715"/>
    </source>
</evidence>
<reference evidence="5" key="1">
    <citation type="journal article" date="2019" name="Int. J. Syst. Evol. Microbiol.">
        <title>The Global Catalogue of Microorganisms (GCM) 10K type strain sequencing project: providing services to taxonomists for standard genome sequencing and annotation.</title>
        <authorList>
            <consortium name="The Broad Institute Genomics Platform"/>
            <consortium name="The Broad Institute Genome Sequencing Center for Infectious Disease"/>
            <person name="Wu L."/>
            <person name="Ma J."/>
        </authorList>
    </citation>
    <scope>NUCLEOTIDE SEQUENCE [LARGE SCALE GENOMIC DNA]</scope>
    <source>
        <strain evidence="5">CGMCC 1.10832</strain>
    </source>
</reference>
<keyword evidence="2" id="KW-1134">Transmembrane beta strand</keyword>
<dbReference type="EMBL" id="BMEC01000009">
    <property type="protein sequence ID" value="GGC41259.1"/>
    <property type="molecule type" value="Genomic_DNA"/>
</dbReference>
<protein>
    <recommendedName>
        <fullName evidence="3">TonB-dependent receptor plug domain-containing protein</fullName>
    </recommendedName>
</protein>
<evidence type="ECO:0000256" key="1">
    <source>
        <dbReference type="ARBA" id="ARBA00022729"/>
    </source>
</evidence>
<dbReference type="Gene3D" id="2.60.40.1930">
    <property type="match status" value="1"/>
</dbReference>
<accession>A0ABQ1MIF7</accession>
<dbReference type="Gene3D" id="2.170.130.10">
    <property type="entry name" value="TonB-dependent receptor, plug domain"/>
    <property type="match status" value="1"/>
</dbReference>
<keyword evidence="1" id="KW-0732">Signal</keyword>
<dbReference type="PANTHER" id="PTHR30069">
    <property type="entry name" value="TONB-DEPENDENT OUTER MEMBRANE RECEPTOR"/>
    <property type="match status" value="1"/>
</dbReference>
<keyword evidence="2" id="KW-0813">Transport</keyword>
<dbReference type="PANTHER" id="PTHR30069:SF29">
    <property type="entry name" value="HEMOGLOBIN AND HEMOGLOBIN-HAPTOGLOBIN-BINDING PROTEIN 1-RELATED"/>
    <property type="match status" value="1"/>
</dbReference>
<dbReference type="PROSITE" id="PS52016">
    <property type="entry name" value="TONB_DEPENDENT_REC_3"/>
    <property type="match status" value="1"/>
</dbReference>
<dbReference type="RefSeq" id="WP_188464624.1">
    <property type="nucleotide sequence ID" value="NZ_BAABHU010000009.1"/>
</dbReference>
<keyword evidence="2" id="KW-0812">Transmembrane</keyword>
<keyword evidence="5" id="KW-1185">Reference proteome</keyword>
<organism evidence="4 5">
    <name type="scientific">Marivirga lumbricoides</name>
    <dbReference type="NCBI Taxonomy" id="1046115"/>
    <lineage>
        <taxon>Bacteria</taxon>
        <taxon>Pseudomonadati</taxon>
        <taxon>Bacteroidota</taxon>
        <taxon>Cytophagia</taxon>
        <taxon>Cytophagales</taxon>
        <taxon>Marivirgaceae</taxon>
        <taxon>Marivirga</taxon>
    </lineage>
</organism>
<gene>
    <name evidence="4" type="ORF">GCM10011506_28530</name>
</gene>
<comment type="caution">
    <text evidence="4">The sequence shown here is derived from an EMBL/GenBank/DDBJ whole genome shotgun (WGS) entry which is preliminary data.</text>
</comment>
<dbReference type="Proteomes" id="UP000636010">
    <property type="component" value="Unassembled WGS sequence"/>
</dbReference>
<dbReference type="InterPro" id="IPR037066">
    <property type="entry name" value="Plug_dom_sf"/>
</dbReference>
<evidence type="ECO:0000313" key="4">
    <source>
        <dbReference type="EMBL" id="GGC41259.1"/>
    </source>
</evidence>
<evidence type="ECO:0000256" key="2">
    <source>
        <dbReference type="PROSITE-ProRule" id="PRU01360"/>
    </source>
</evidence>
<keyword evidence="2" id="KW-0472">Membrane</keyword>
<name>A0ABQ1MIF7_9BACT</name>
<dbReference type="InterPro" id="IPR012910">
    <property type="entry name" value="Plug_dom"/>
</dbReference>